<organism evidence="1 2">
    <name type="scientific">Aphis craccivora</name>
    <name type="common">Cowpea aphid</name>
    <dbReference type="NCBI Taxonomy" id="307492"/>
    <lineage>
        <taxon>Eukaryota</taxon>
        <taxon>Metazoa</taxon>
        <taxon>Ecdysozoa</taxon>
        <taxon>Arthropoda</taxon>
        <taxon>Hexapoda</taxon>
        <taxon>Insecta</taxon>
        <taxon>Pterygota</taxon>
        <taxon>Neoptera</taxon>
        <taxon>Paraneoptera</taxon>
        <taxon>Hemiptera</taxon>
        <taxon>Sternorrhyncha</taxon>
        <taxon>Aphidomorpha</taxon>
        <taxon>Aphidoidea</taxon>
        <taxon>Aphididae</taxon>
        <taxon>Aphidini</taxon>
        <taxon>Aphis</taxon>
        <taxon>Aphis</taxon>
    </lineage>
</organism>
<keyword evidence="2" id="KW-1185">Reference proteome</keyword>
<name>A0A6G0ZH01_APHCR</name>
<gene>
    <name evidence="1" type="ORF">FWK35_00010646</name>
</gene>
<comment type="caution">
    <text evidence="1">The sequence shown here is derived from an EMBL/GenBank/DDBJ whole genome shotgun (WGS) entry which is preliminary data.</text>
</comment>
<dbReference type="AlphaFoldDB" id="A0A6G0ZH01"/>
<dbReference type="Proteomes" id="UP000478052">
    <property type="component" value="Unassembled WGS sequence"/>
</dbReference>
<reference evidence="1 2" key="1">
    <citation type="submission" date="2019-08" db="EMBL/GenBank/DDBJ databases">
        <title>Whole genome of Aphis craccivora.</title>
        <authorList>
            <person name="Voronova N.V."/>
            <person name="Shulinski R.S."/>
            <person name="Bandarenka Y.V."/>
            <person name="Zhorov D.G."/>
            <person name="Warner D."/>
        </authorList>
    </citation>
    <scope>NUCLEOTIDE SEQUENCE [LARGE SCALE GENOMIC DNA]</scope>
    <source>
        <strain evidence="1">180601</strain>
        <tissue evidence="1">Whole Body</tissue>
    </source>
</reference>
<dbReference type="EMBL" id="VUJU01000533">
    <property type="protein sequence ID" value="KAF0769777.1"/>
    <property type="molecule type" value="Genomic_DNA"/>
</dbReference>
<sequence>MSLSRKTSYEGQTDNLLYKRDLNCILISLENQFITDFRFFLIDVKRIYKNEAYALNSDLLLISYRICVGKCFESSLTIVKLNPRRNLLTLDRYENIINFLNLKTLKDRKKQFYITFLFKLLNNIDDSSLLCNIILKTTNTNTRNKELFYIKPYTQNYMSCTPIIILLSSGNSNKLFQFSKCDTPLFNPLYQGHILLKYATISDCIQNGFFYI</sequence>
<protein>
    <submittedName>
        <fullName evidence="1">Uncharacterized protein</fullName>
    </submittedName>
</protein>
<evidence type="ECO:0000313" key="1">
    <source>
        <dbReference type="EMBL" id="KAF0769777.1"/>
    </source>
</evidence>
<proteinExistence type="predicted"/>
<accession>A0A6G0ZH01</accession>
<evidence type="ECO:0000313" key="2">
    <source>
        <dbReference type="Proteomes" id="UP000478052"/>
    </source>
</evidence>